<dbReference type="AlphaFoldDB" id="A0A0D0NTB0"/>
<dbReference type="Proteomes" id="UP000032066">
    <property type="component" value="Unassembled WGS sequence"/>
</dbReference>
<comment type="caution">
    <text evidence="1">The sequence shown here is derived from an EMBL/GenBank/DDBJ whole genome shotgun (WGS) entry which is preliminary data.</text>
</comment>
<name>A0A0D0NTB0_KITGR</name>
<protein>
    <submittedName>
        <fullName evidence="1">Uncharacterized protein</fullName>
    </submittedName>
</protein>
<dbReference type="RefSeq" id="WP_043914364.1">
    <property type="nucleotide sequence ID" value="NZ_JXZB01000004.1"/>
</dbReference>
<evidence type="ECO:0000313" key="1">
    <source>
        <dbReference type="EMBL" id="KIQ62396.1"/>
    </source>
</evidence>
<accession>A0A0D0NTB0</accession>
<sequence>MKRYSADDFRRLWEAFDPEDVPDALDLLVLRSTDGPSPEEKDYESAARLLNELLDALDK</sequence>
<evidence type="ECO:0000313" key="2">
    <source>
        <dbReference type="Proteomes" id="UP000032066"/>
    </source>
</evidence>
<organism evidence="1 2">
    <name type="scientific">Kitasatospora griseola</name>
    <name type="common">Streptomyces griseolosporeus</name>
    <dbReference type="NCBI Taxonomy" id="2064"/>
    <lineage>
        <taxon>Bacteria</taxon>
        <taxon>Bacillati</taxon>
        <taxon>Actinomycetota</taxon>
        <taxon>Actinomycetes</taxon>
        <taxon>Kitasatosporales</taxon>
        <taxon>Streptomycetaceae</taxon>
        <taxon>Kitasatospora</taxon>
    </lineage>
</organism>
<keyword evidence="2" id="KW-1185">Reference proteome</keyword>
<proteinExistence type="predicted"/>
<reference evidence="1 2" key="1">
    <citation type="submission" date="2015-02" db="EMBL/GenBank/DDBJ databases">
        <title>Draft genome sequence of Kitasatospora griseola MF730-N6, a bafilomycin, terpentecin and satosporin producer.</title>
        <authorList>
            <person name="Arens J.C."/>
            <person name="Haltli B."/>
            <person name="Kerr R.G."/>
        </authorList>
    </citation>
    <scope>NUCLEOTIDE SEQUENCE [LARGE SCALE GENOMIC DNA]</scope>
    <source>
        <strain evidence="1 2">MF730-N6</strain>
    </source>
</reference>
<gene>
    <name evidence="1" type="ORF">TR51_25450</name>
</gene>
<dbReference type="EMBL" id="JXZB01000004">
    <property type="protein sequence ID" value="KIQ62396.1"/>
    <property type="molecule type" value="Genomic_DNA"/>
</dbReference>
<dbReference type="PATRIC" id="fig|2064.6.peg.5409"/>